<keyword evidence="3" id="KW-1185">Reference proteome</keyword>
<dbReference type="AlphaFoldDB" id="A0A3S5CJV4"/>
<evidence type="ECO:0000313" key="3">
    <source>
        <dbReference type="Proteomes" id="UP000784294"/>
    </source>
</evidence>
<organism evidence="2 3">
    <name type="scientific">Protopolystoma xenopodis</name>
    <dbReference type="NCBI Taxonomy" id="117903"/>
    <lineage>
        <taxon>Eukaryota</taxon>
        <taxon>Metazoa</taxon>
        <taxon>Spiralia</taxon>
        <taxon>Lophotrochozoa</taxon>
        <taxon>Platyhelminthes</taxon>
        <taxon>Monogenea</taxon>
        <taxon>Polyopisthocotylea</taxon>
        <taxon>Polystomatidea</taxon>
        <taxon>Polystomatidae</taxon>
        <taxon>Protopolystoma</taxon>
    </lineage>
</organism>
<protein>
    <submittedName>
        <fullName evidence="2">Uncharacterized protein</fullName>
    </submittedName>
</protein>
<comment type="caution">
    <text evidence="2">The sequence shown here is derived from an EMBL/GenBank/DDBJ whole genome shotgun (WGS) entry which is preliminary data.</text>
</comment>
<name>A0A3S5CJV4_9PLAT</name>
<accession>A0A3S5CJV4</accession>
<dbReference type="Proteomes" id="UP000784294">
    <property type="component" value="Unassembled WGS sequence"/>
</dbReference>
<feature type="compositionally biased region" description="Polar residues" evidence="1">
    <location>
        <begin position="71"/>
        <end position="84"/>
    </location>
</feature>
<evidence type="ECO:0000313" key="2">
    <source>
        <dbReference type="EMBL" id="VEL14305.1"/>
    </source>
</evidence>
<sequence length="156" mass="17372">MPSSTDTAMRSLDFALFTWEPPRMVTQDITRLLFLQLPAASPNFVHRPYSSPSRSAELAAFRSLHLPPLGSATSNSAKEATLDSSALKDAQESEKTADWLMELPVDEGKRDADTRFLTRGSELSEIMPLVLFETKEFPSFGIVLVRIIVITCLRQV</sequence>
<proteinExistence type="predicted"/>
<gene>
    <name evidence="2" type="ORF">PXEA_LOCUS7745</name>
</gene>
<dbReference type="EMBL" id="CAAALY010020697">
    <property type="protein sequence ID" value="VEL14305.1"/>
    <property type="molecule type" value="Genomic_DNA"/>
</dbReference>
<feature type="region of interest" description="Disordered" evidence="1">
    <location>
        <begin position="67"/>
        <end position="101"/>
    </location>
</feature>
<evidence type="ECO:0000256" key="1">
    <source>
        <dbReference type="SAM" id="MobiDB-lite"/>
    </source>
</evidence>
<reference evidence="2" key="1">
    <citation type="submission" date="2018-11" db="EMBL/GenBank/DDBJ databases">
        <authorList>
            <consortium name="Pathogen Informatics"/>
        </authorList>
    </citation>
    <scope>NUCLEOTIDE SEQUENCE</scope>
</reference>